<dbReference type="OrthoDB" id="6384455at2"/>
<dbReference type="RefSeq" id="WP_105052094.1">
    <property type="nucleotide sequence ID" value="NZ_BMYG01000002.1"/>
</dbReference>
<proteinExistence type="predicted"/>
<protein>
    <recommendedName>
        <fullName evidence="1">DUF4340 domain-containing protein</fullName>
    </recommendedName>
</protein>
<dbReference type="InterPro" id="IPR025641">
    <property type="entry name" value="DUF4340"/>
</dbReference>
<dbReference type="AlphaFoldDB" id="A0A2S7UUH5"/>
<sequence length="351" mass="39820">MRISFLIKVLAVGVLAVLLSSYFISKNKGVQSFDDTLLLTDFDVNLVDKIQIQNAASKQFISAEKVSGKWVLPNKFGYAADVKKLSKLLQNLKDTQIVELKTKQAKYYSRLGLQSLDQGNELDAEKSQAQLLTLVAGDEFTQLLIGNESQSSTGRYVRFARQEQSYLVTLDINLPSDDSSWLMPKIIPINVNQVSQVDIAFFNEKSNKKSSNKFAIARQAHEESETDSLAGNFELLNKTKEQVPQYDSIFTGLVRNIINITAKDIKLAESSEMKLQQSIVLTYLDNGLIDKPDNKVMLDDKVQSKTLTLQLYKNDRETLSYWVRLEQSKYLINISEFDFKQISKPVNDYLE</sequence>
<evidence type="ECO:0000313" key="3">
    <source>
        <dbReference type="Proteomes" id="UP000239007"/>
    </source>
</evidence>
<keyword evidence="3" id="KW-1185">Reference proteome</keyword>
<evidence type="ECO:0000313" key="2">
    <source>
        <dbReference type="EMBL" id="PQJ53607.1"/>
    </source>
</evidence>
<dbReference type="Proteomes" id="UP000239007">
    <property type="component" value="Unassembled WGS sequence"/>
</dbReference>
<evidence type="ECO:0000259" key="1">
    <source>
        <dbReference type="Pfam" id="PF14238"/>
    </source>
</evidence>
<feature type="domain" description="DUF4340" evidence="1">
    <location>
        <begin position="70"/>
        <end position="234"/>
    </location>
</feature>
<dbReference type="Pfam" id="PF14238">
    <property type="entry name" value="DUF4340"/>
    <property type="match status" value="1"/>
</dbReference>
<accession>A0A2S7UUH5</accession>
<reference evidence="2 3" key="1">
    <citation type="submission" date="2016-12" db="EMBL/GenBank/DDBJ databases">
        <title>Diversity of luminous bacteria.</title>
        <authorList>
            <person name="Yoshizawa S."/>
            <person name="Kogure K."/>
        </authorList>
    </citation>
    <scope>NUCLEOTIDE SEQUENCE [LARGE SCALE GENOMIC DNA]</scope>
    <source>
        <strain evidence="2 3">SA4-48</strain>
    </source>
</reference>
<comment type="caution">
    <text evidence="2">The sequence shown here is derived from an EMBL/GenBank/DDBJ whole genome shotgun (WGS) entry which is preliminary data.</text>
</comment>
<organism evidence="2 3">
    <name type="scientific">Psychrosphaera saromensis</name>
    <dbReference type="NCBI Taxonomy" id="716813"/>
    <lineage>
        <taxon>Bacteria</taxon>
        <taxon>Pseudomonadati</taxon>
        <taxon>Pseudomonadota</taxon>
        <taxon>Gammaproteobacteria</taxon>
        <taxon>Alteromonadales</taxon>
        <taxon>Pseudoalteromonadaceae</taxon>
        <taxon>Psychrosphaera</taxon>
    </lineage>
</organism>
<name>A0A2S7UUH5_9GAMM</name>
<dbReference type="EMBL" id="MSCH01000003">
    <property type="protein sequence ID" value="PQJ53607.1"/>
    <property type="molecule type" value="Genomic_DNA"/>
</dbReference>
<gene>
    <name evidence="2" type="ORF">BTO11_07965</name>
</gene>